<dbReference type="EMBL" id="BMAO01002819">
    <property type="protein sequence ID" value="GFQ83541.1"/>
    <property type="molecule type" value="Genomic_DNA"/>
</dbReference>
<feature type="domain" description="Mos1 transposase HTH" evidence="1">
    <location>
        <begin position="8"/>
        <end position="57"/>
    </location>
</feature>
<dbReference type="Gene3D" id="1.10.10.10">
    <property type="entry name" value="Winged helix-like DNA-binding domain superfamily/Winged helix DNA-binding domain"/>
    <property type="match status" value="1"/>
</dbReference>
<dbReference type="GO" id="GO:0046975">
    <property type="term" value="F:histone H3K36 methyltransferase activity"/>
    <property type="evidence" value="ECO:0007669"/>
    <property type="project" value="TreeGrafter"/>
</dbReference>
<dbReference type="GO" id="GO:0000793">
    <property type="term" value="C:condensed chromosome"/>
    <property type="evidence" value="ECO:0007669"/>
    <property type="project" value="TreeGrafter"/>
</dbReference>
<dbReference type="GO" id="GO:0031297">
    <property type="term" value="P:replication fork processing"/>
    <property type="evidence" value="ECO:0007669"/>
    <property type="project" value="TreeGrafter"/>
</dbReference>
<dbReference type="GO" id="GO:0003697">
    <property type="term" value="F:single-stranded DNA binding"/>
    <property type="evidence" value="ECO:0007669"/>
    <property type="project" value="TreeGrafter"/>
</dbReference>
<dbReference type="OrthoDB" id="6431778at2759"/>
<dbReference type="GO" id="GO:0005634">
    <property type="term" value="C:nucleus"/>
    <property type="evidence" value="ECO:0007669"/>
    <property type="project" value="TreeGrafter"/>
</dbReference>
<dbReference type="InterPro" id="IPR041426">
    <property type="entry name" value="Mos1_HTH"/>
</dbReference>
<evidence type="ECO:0000313" key="3">
    <source>
        <dbReference type="Proteomes" id="UP000887116"/>
    </source>
</evidence>
<dbReference type="AlphaFoldDB" id="A0A8X6KTB6"/>
<evidence type="ECO:0000313" key="2">
    <source>
        <dbReference type="EMBL" id="GFQ83541.1"/>
    </source>
</evidence>
<dbReference type="GO" id="GO:0035861">
    <property type="term" value="C:site of double-strand break"/>
    <property type="evidence" value="ECO:0007669"/>
    <property type="project" value="TreeGrafter"/>
</dbReference>
<dbReference type="GO" id="GO:0000729">
    <property type="term" value="P:DNA double-strand break processing"/>
    <property type="evidence" value="ECO:0007669"/>
    <property type="project" value="TreeGrafter"/>
</dbReference>
<dbReference type="InterPro" id="IPR036388">
    <property type="entry name" value="WH-like_DNA-bd_sf"/>
</dbReference>
<dbReference type="GO" id="GO:0044547">
    <property type="term" value="F:DNA topoisomerase binding"/>
    <property type="evidence" value="ECO:0007669"/>
    <property type="project" value="TreeGrafter"/>
</dbReference>
<organism evidence="2 3">
    <name type="scientific">Trichonephila clavata</name>
    <name type="common">Joro spider</name>
    <name type="synonym">Nephila clavata</name>
    <dbReference type="NCBI Taxonomy" id="2740835"/>
    <lineage>
        <taxon>Eukaryota</taxon>
        <taxon>Metazoa</taxon>
        <taxon>Ecdysozoa</taxon>
        <taxon>Arthropoda</taxon>
        <taxon>Chelicerata</taxon>
        <taxon>Arachnida</taxon>
        <taxon>Araneae</taxon>
        <taxon>Araneomorphae</taxon>
        <taxon>Entelegynae</taxon>
        <taxon>Araneoidea</taxon>
        <taxon>Nephilidae</taxon>
        <taxon>Trichonephila</taxon>
    </lineage>
</organism>
<gene>
    <name evidence="2" type="primary">EAG_13564</name>
    <name evidence="2" type="ORF">TNCT_577301</name>
</gene>
<sequence length="98" mass="11335">MLNLTLKKEHLRRALLFLFNPKKHAVESHRLSVETYGGHAPSIRTCETWFRQFKRGDFNLKDSERSGGPQSCENEQLRELLDDNPIQTQQQLAALNVS</sequence>
<dbReference type="GO" id="GO:0042800">
    <property type="term" value="F:histone H3K4 methyltransferase activity"/>
    <property type="evidence" value="ECO:0007669"/>
    <property type="project" value="TreeGrafter"/>
</dbReference>
<proteinExistence type="predicted"/>
<dbReference type="GO" id="GO:0006303">
    <property type="term" value="P:double-strand break repair via nonhomologous end joining"/>
    <property type="evidence" value="ECO:0007669"/>
    <property type="project" value="TreeGrafter"/>
</dbReference>
<comment type="caution">
    <text evidence="2">The sequence shown here is derived from an EMBL/GenBank/DDBJ whole genome shotgun (WGS) entry which is preliminary data.</text>
</comment>
<dbReference type="GO" id="GO:0003690">
    <property type="term" value="F:double-stranded DNA binding"/>
    <property type="evidence" value="ECO:0007669"/>
    <property type="project" value="TreeGrafter"/>
</dbReference>
<dbReference type="Proteomes" id="UP000887116">
    <property type="component" value="Unassembled WGS sequence"/>
</dbReference>
<dbReference type="GO" id="GO:0044774">
    <property type="term" value="P:mitotic DNA integrity checkpoint signaling"/>
    <property type="evidence" value="ECO:0007669"/>
    <property type="project" value="TreeGrafter"/>
</dbReference>
<reference evidence="2" key="1">
    <citation type="submission" date="2020-07" db="EMBL/GenBank/DDBJ databases">
        <title>Multicomponent nature underlies the extraordinary mechanical properties of spider dragline silk.</title>
        <authorList>
            <person name="Kono N."/>
            <person name="Nakamura H."/>
            <person name="Mori M."/>
            <person name="Yoshida Y."/>
            <person name="Ohtoshi R."/>
            <person name="Malay A.D."/>
            <person name="Moran D.A.P."/>
            <person name="Tomita M."/>
            <person name="Numata K."/>
            <person name="Arakawa K."/>
        </authorList>
    </citation>
    <scope>NUCLEOTIDE SEQUENCE</scope>
</reference>
<name>A0A8X6KTB6_TRICU</name>
<protein>
    <submittedName>
        <fullName evidence="2">Histone-lysine N-methyltransferase SETMAR</fullName>
    </submittedName>
</protein>
<dbReference type="GO" id="GO:0015074">
    <property type="term" value="P:DNA integration"/>
    <property type="evidence" value="ECO:0007669"/>
    <property type="project" value="TreeGrafter"/>
</dbReference>
<dbReference type="PANTHER" id="PTHR46060">
    <property type="entry name" value="MARINER MOS1 TRANSPOSASE-LIKE PROTEIN"/>
    <property type="match status" value="1"/>
</dbReference>
<dbReference type="Gene3D" id="1.10.10.1450">
    <property type="match status" value="1"/>
</dbReference>
<keyword evidence="3" id="KW-1185">Reference proteome</keyword>
<evidence type="ECO:0000259" key="1">
    <source>
        <dbReference type="Pfam" id="PF17906"/>
    </source>
</evidence>
<dbReference type="GO" id="GO:0000014">
    <property type="term" value="F:single-stranded DNA endodeoxyribonuclease activity"/>
    <property type="evidence" value="ECO:0007669"/>
    <property type="project" value="TreeGrafter"/>
</dbReference>
<dbReference type="PANTHER" id="PTHR46060:SF2">
    <property type="entry name" value="HISTONE-LYSINE N-METHYLTRANSFERASE SETMAR"/>
    <property type="match status" value="1"/>
</dbReference>
<dbReference type="InterPro" id="IPR052709">
    <property type="entry name" value="Transposase-MT_Hybrid"/>
</dbReference>
<accession>A0A8X6KTB6</accession>
<dbReference type="Pfam" id="PF17906">
    <property type="entry name" value="HTH_48"/>
    <property type="match status" value="1"/>
</dbReference>